<feature type="transmembrane region" description="Helical" evidence="1">
    <location>
        <begin position="216"/>
        <end position="233"/>
    </location>
</feature>
<name>A0A518G3N3_9BACT</name>
<proteinExistence type="predicted"/>
<keyword evidence="1" id="KW-0472">Membrane</keyword>
<keyword evidence="1" id="KW-1133">Transmembrane helix</keyword>
<feature type="transmembrane region" description="Helical" evidence="1">
    <location>
        <begin position="178"/>
        <end position="196"/>
    </location>
</feature>
<evidence type="ECO:0000313" key="3">
    <source>
        <dbReference type="Proteomes" id="UP000318017"/>
    </source>
</evidence>
<dbReference type="AlphaFoldDB" id="A0A518G3N3"/>
<organism evidence="2 3">
    <name type="scientific">Aureliella helgolandensis</name>
    <dbReference type="NCBI Taxonomy" id="2527968"/>
    <lineage>
        <taxon>Bacteria</taxon>
        <taxon>Pseudomonadati</taxon>
        <taxon>Planctomycetota</taxon>
        <taxon>Planctomycetia</taxon>
        <taxon>Pirellulales</taxon>
        <taxon>Pirellulaceae</taxon>
        <taxon>Aureliella</taxon>
    </lineage>
</organism>
<sequence>MSNLIEMLLAIGGSHEASLLAACFLIALVWQVSGLAVSRQWYLLPLVVGLSALAVFLVNPIADANSMSDLQARFLPMDNLINLALVVVVVTGVSFYGGIRVAGKDRVDRWRTLLGILHTLPAIPIVIAILIVQQSWLARQVGARPEWVGMASAGLVSALLLATSLAASLLSASQRAQLHFICCLSLLTVVCVAPSLNNSMPSTSDVATTQAAATSLVPFTVLAGVCLVTGWLLQRRQNQRIQLN</sequence>
<feature type="transmembrane region" description="Helical" evidence="1">
    <location>
        <begin position="113"/>
        <end position="136"/>
    </location>
</feature>
<gene>
    <name evidence="2" type="ORF">Q31a_15050</name>
</gene>
<evidence type="ECO:0000313" key="2">
    <source>
        <dbReference type="EMBL" id="QDV23207.1"/>
    </source>
</evidence>
<feature type="transmembrane region" description="Helical" evidence="1">
    <location>
        <begin position="42"/>
        <end position="61"/>
    </location>
</feature>
<feature type="transmembrane region" description="Helical" evidence="1">
    <location>
        <begin position="81"/>
        <end position="101"/>
    </location>
</feature>
<feature type="transmembrane region" description="Helical" evidence="1">
    <location>
        <begin position="6"/>
        <end position="30"/>
    </location>
</feature>
<keyword evidence="3" id="KW-1185">Reference proteome</keyword>
<evidence type="ECO:0000256" key="1">
    <source>
        <dbReference type="SAM" id="Phobius"/>
    </source>
</evidence>
<dbReference type="KEGG" id="ahel:Q31a_15050"/>
<protein>
    <submittedName>
        <fullName evidence="2">Uncharacterized protein</fullName>
    </submittedName>
</protein>
<reference evidence="2 3" key="1">
    <citation type="submission" date="2019-02" db="EMBL/GenBank/DDBJ databases">
        <title>Deep-cultivation of Planctomycetes and their phenomic and genomic characterization uncovers novel biology.</title>
        <authorList>
            <person name="Wiegand S."/>
            <person name="Jogler M."/>
            <person name="Boedeker C."/>
            <person name="Pinto D."/>
            <person name="Vollmers J."/>
            <person name="Rivas-Marin E."/>
            <person name="Kohn T."/>
            <person name="Peeters S.H."/>
            <person name="Heuer A."/>
            <person name="Rast P."/>
            <person name="Oberbeckmann S."/>
            <person name="Bunk B."/>
            <person name="Jeske O."/>
            <person name="Meyerdierks A."/>
            <person name="Storesund J.E."/>
            <person name="Kallscheuer N."/>
            <person name="Luecker S."/>
            <person name="Lage O.M."/>
            <person name="Pohl T."/>
            <person name="Merkel B.J."/>
            <person name="Hornburger P."/>
            <person name="Mueller R.-W."/>
            <person name="Bruemmer F."/>
            <person name="Labrenz M."/>
            <person name="Spormann A.M."/>
            <person name="Op den Camp H."/>
            <person name="Overmann J."/>
            <person name="Amann R."/>
            <person name="Jetten M.S.M."/>
            <person name="Mascher T."/>
            <person name="Medema M.H."/>
            <person name="Devos D.P."/>
            <person name="Kaster A.-K."/>
            <person name="Ovreas L."/>
            <person name="Rohde M."/>
            <person name="Galperin M.Y."/>
            <person name="Jogler C."/>
        </authorList>
    </citation>
    <scope>NUCLEOTIDE SEQUENCE [LARGE SCALE GENOMIC DNA]</scope>
    <source>
        <strain evidence="2 3">Q31a</strain>
    </source>
</reference>
<feature type="transmembrane region" description="Helical" evidence="1">
    <location>
        <begin position="148"/>
        <end position="171"/>
    </location>
</feature>
<dbReference type="OrthoDB" id="291683at2"/>
<dbReference type="RefSeq" id="WP_145075899.1">
    <property type="nucleotide sequence ID" value="NZ_CP036298.1"/>
</dbReference>
<dbReference type="Proteomes" id="UP000318017">
    <property type="component" value="Chromosome"/>
</dbReference>
<keyword evidence="1" id="KW-0812">Transmembrane</keyword>
<accession>A0A518G3N3</accession>
<dbReference type="EMBL" id="CP036298">
    <property type="protein sequence ID" value="QDV23207.1"/>
    <property type="molecule type" value="Genomic_DNA"/>
</dbReference>